<feature type="chain" id="PRO_5016390916" evidence="1">
    <location>
        <begin position="22"/>
        <end position="290"/>
    </location>
</feature>
<gene>
    <name evidence="2" type="ORF">B0I24_10387</name>
    <name evidence="3" type="ORF">CWE07_03805</name>
</gene>
<dbReference type="AlphaFoldDB" id="A0A327X2H8"/>
<dbReference type="EMBL" id="QLMD01000003">
    <property type="protein sequence ID" value="RAJ99093.1"/>
    <property type="molecule type" value="Genomic_DNA"/>
</dbReference>
<accession>A0A327X2H8</accession>
<keyword evidence="1" id="KW-0732">Signal</keyword>
<dbReference type="Proteomes" id="UP000249203">
    <property type="component" value="Unassembled WGS sequence"/>
</dbReference>
<evidence type="ECO:0000256" key="1">
    <source>
        <dbReference type="SAM" id="SignalP"/>
    </source>
</evidence>
<evidence type="ECO:0000313" key="4">
    <source>
        <dbReference type="Proteomes" id="UP000249203"/>
    </source>
</evidence>
<evidence type="ECO:0000313" key="5">
    <source>
        <dbReference type="Proteomes" id="UP000287865"/>
    </source>
</evidence>
<dbReference type="EMBL" id="PIPK01000002">
    <property type="protein sequence ID" value="RUO27746.1"/>
    <property type="molecule type" value="Genomic_DNA"/>
</dbReference>
<protein>
    <submittedName>
        <fullName evidence="2">Uncharacterized protein</fullName>
    </submittedName>
</protein>
<proteinExistence type="predicted"/>
<dbReference type="RefSeq" id="WP_111568714.1">
    <property type="nucleotide sequence ID" value="NZ_PIPK01000002.1"/>
</dbReference>
<keyword evidence="5" id="KW-1185">Reference proteome</keyword>
<name>A0A327X2H8_9GAMM</name>
<evidence type="ECO:0000313" key="3">
    <source>
        <dbReference type="EMBL" id="RUO27746.1"/>
    </source>
</evidence>
<dbReference type="Proteomes" id="UP000287865">
    <property type="component" value="Unassembled WGS sequence"/>
</dbReference>
<feature type="signal peptide" evidence="1">
    <location>
        <begin position="1"/>
        <end position="21"/>
    </location>
</feature>
<comment type="caution">
    <text evidence="2">The sequence shown here is derived from an EMBL/GenBank/DDBJ whole genome shotgun (WGS) entry which is preliminary data.</text>
</comment>
<organism evidence="2 4">
    <name type="scientific">Aliidiomarina maris</name>
    <dbReference type="NCBI Taxonomy" id="531312"/>
    <lineage>
        <taxon>Bacteria</taxon>
        <taxon>Pseudomonadati</taxon>
        <taxon>Pseudomonadota</taxon>
        <taxon>Gammaproteobacteria</taxon>
        <taxon>Alteromonadales</taxon>
        <taxon>Idiomarinaceae</taxon>
        <taxon>Aliidiomarina</taxon>
    </lineage>
</organism>
<evidence type="ECO:0000313" key="2">
    <source>
        <dbReference type="EMBL" id="RAJ99093.1"/>
    </source>
</evidence>
<reference evidence="2 4" key="2">
    <citation type="submission" date="2018-06" db="EMBL/GenBank/DDBJ databases">
        <title>Genomic Encyclopedia of Type Strains, Phase III (KMG-III): the genomes of soil and plant-associated and newly described type strains.</title>
        <authorList>
            <person name="Whitman W."/>
        </authorList>
    </citation>
    <scope>NUCLEOTIDE SEQUENCE [LARGE SCALE GENOMIC DNA]</scope>
    <source>
        <strain evidence="2 4">CGMCC 1.15366</strain>
    </source>
</reference>
<reference evidence="3 5" key="1">
    <citation type="journal article" date="2018" name="Front. Microbiol.">
        <title>Genome-Based Analysis Reveals the Taxonomy and Diversity of the Family Idiomarinaceae.</title>
        <authorList>
            <person name="Liu Y."/>
            <person name="Lai Q."/>
            <person name="Shao Z."/>
        </authorList>
    </citation>
    <scope>NUCLEOTIDE SEQUENCE [LARGE SCALE GENOMIC DNA]</scope>
    <source>
        <strain evidence="3 5">CF12-14</strain>
    </source>
</reference>
<sequence>MKAAVCSVFCVLLFVSFTSHASDTFTFCDSCTSAQMSAIAIENAGELHRSRHYVHNVGTGELRYFLIRNDVEHQRREVTVLQASDAVKSALRNFILQVERYNTSVKQLSPVNPNNTFQIQQQNVNQCKSGNYVNVYDVISSSETRKNLYDQHADVFPLAHNVVNGLAALSNLTVNVGNFNLGINLLLPIEYHLPGGGQIKVYANPIAETFEVVPGTARECGGQYIPLSRDDLNGQTLRFNSRVAADQFNIWMMGFNSSTPSLPICNQNFFIMACGRNSRGEISCPATCKY</sequence>